<feature type="transmembrane region" description="Helical" evidence="9">
    <location>
        <begin position="108"/>
        <end position="129"/>
    </location>
</feature>
<evidence type="ECO:0000256" key="7">
    <source>
        <dbReference type="ARBA" id="ARBA00023170"/>
    </source>
</evidence>
<dbReference type="Gene3D" id="1.20.1070.10">
    <property type="entry name" value="Rhodopsin 7-helix transmembrane proteins"/>
    <property type="match status" value="1"/>
</dbReference>
<evidence type="ECO:0000313" key="11">
    <source>
        <dbReference type="Proteomes" id="UP001652662"/>
    </source>
</evidence>
<keyword evidence="11" id="KW-1185">Reference proteome</keyword>
<proteinExistence type="predicted"/>
<evidence type="ECO:0000313" key="12">
    <source>
        <dbReference type="RefSeq" id="XP_070422175.1"/>
    </source>
</evidence>
<feature type="transmembrane region" description="Helical" evidence="9">
    <location>
        <begin position="141"/>
        <end position="159"/>
    </location>
</feature>
<evidence type="ECO:0000259" key="10">
    <source>
        <dbReference type="PROSITE" id="PS50262"/>
    </source>
</evidence>
<organism evidence="11 12">
    <name type="scientific">Equus przewalskii</name>
    <name type="common">Przewalski's horse</name>
    <name type="synonym">Equus caballus przewalskii</name>
    <dbReference type="NCBI Taxonomy" id="9798"/>
    <lineage>
        <taxon>Eukaryota</taxon>
        <taxon>Metazoa</taxon>
        <taxon>Chordata</taxon>
        <taxon>Craniata</taxon>
        <taxon>Vertebrata</taxon>
        <taxon>Euteleostomi</taxon>
        <taxon>Mammalia</taxon>
        <taxon>Eutheria</taxon>
        <taxon>Laurasiatheria</taxon>
        <taxon>Perissodactyla</taxon>
        <taxon>Equidae</taxon>
        <taxon>Equus</taxon>
    </lineage>
</organism>
<dbReference type="PROSITE" id="PS50262">
    <property type="entry name" value="G_PROTEIN_RECEP_F1_2"/>
    <property type="match status" value="1"/>
</dbReference>
<feature type="transmembrane region" description="Helical" evidence="9">
    <location>
        <begin position="29"/>
        <end position="54"/>
    </location>
</feature>
<dbReference type="PRINTS" id="PR02108">
    <property type="entry name" value="MRGPCRFAMILY"/>
</dbReference>
<dbReference type="Proteomes" id="UP001652662">
    <property type="component" value="Chromosome 11"/>
</dbReference>
<comment type="subcellular location">
    <subcellularLocation>
        <location evidence="1">Cell membrane</location>
        <topology evidence="1">Multi-pass membrane protein</topology>
    </subcellularLocation>
</comment>
<dbReference type="InterPro" id="IPR017452">
    <property type="entry name" value="GPCR_Rhodpsn_7TM"/>
</dbReference>
<keyword evidence="7" id="KW-0675">Receptor</keyword>
<dbReference type="PRINTS" id="PR00237">
    <property type="entry name" value="GPCRRHODOPSN"/>
</dbReference>
<protein>
    <submittedName>
        <fullName evidence="12">Mas-related G-protein coupled receptor MRG-like</fullName>
    </submittedName>
</protein>
<evidence type="ECO:0000256" key="8">
    <source>
        <dbReference type="ARBA" id="ARBA00023224"/>
    </source>
</evidence>
<evidence type="ECO:0000256" key="1">
    <source>
        <dbReference type="ARBA" id="ARBA00004651"/>
    </source>
</evidence>
<evidence type="ECO:0000256" key="2">
    <source>
        <dbReference type="ARBA" id="ARBA00022475"/>
    </source>
</evidence>
<evidence type="ECO:0000256" key="6">
    <source>
        <dbReference type="ARBA" id="ARBA00023136"/>
    </source>
</evidence>
<sequence>MSGPCTSTYDFKPNGTFSGDPEKTQASKILSPLAVFVSLWGLAGNGLVLGPLVFSVKWDHFTVFIFHLSLADFIYLSCQTVVLVKIMLDAFHNIWFDAWPLEVFTYTSYTVGLCLLAAISMGRCLAVLFPIWYRFHLPKHTSTILCILIWVSSIALNVVRFLSCCHSHPFLPCNVCLEIFAVFVCALPSAIIMCILTTLFRIKYSSRLRPPVKLYVVLLLSVLFLPCSCAVVIQVHTDPYSNAPYLFWLWILLSCVNSSANPFIYYFVGRFGKQRRQEHLREIFQRTLGEEADPRGDTSSGEVNSSI</sequence>
<keyword evidence="8" id="KW-0807">Transducer</keyword>
<dbReference type="SUPFAM" id="SSF81321">
    <property type="entry name" value="Family A G protein-coupled receptor-like"/>
    <property type="match status" value="1"/>
</dbReference>
<keyword evidence="4 9" id="KW-1133">Transmembrane helix</keyword>
<keyword evidence="2" id="KW-1003">Cell membrane</keyword>
<feature type="domain" description="G-protein coupled receptors family 1 profile" evidence="10">
    <location>
        <begin position="44"/>
        <end position="265"/>
    </location>
</feature>
<dbReference type="InterPro" id="IPR026234">
    <property type="entry name" value="MRGPCRFAMILY"/>
</dbReference>
<dbReference type="PANTHER" id="PTHR11334:SF29">
    <property type="entry name" value="MAS-RELATED G-PROTEIN COUPLED RECEPTOR MEMBER X2"/>
    <property type="match status" value="1"/>
</dbReference>
<feature type="transmembrane region" description="Helical" evidence="9">
    <location>
        <begin position="179"/>
        <end position="202"/>
    </location>
</feature>
<evidence type="ECO:0000256" key="4">
    <source>
        <dbReference type="ARBA" id="ARBA00022989"/>
    </source>
</evidence>
<accession>A0ABM4K1U3</accession>
<keyword evidence="3 9" id="KW-0812">Transmembrane</keyword>
<feature type="transmembrane region" description="Helical" evidence="9">
    <location>
        <begin position="247"/>
        <end position="268"/>
    </location>
</feature>
<feature type="transmembrane region" description="Helical" evidence="9">
    <location>
        <begin position="214"/>
        <end position="235"/>
    </location>
</feature>
<gene>
    <name evidence="12" type="primary">LOC139074603</name>
</gene>
<name>A0ABM4K1U3_EQUPR</name>
<evidence type="ECO:0000256" key="9">
    <source>
        <dbReference type="SAM" id="Phobius"/>
    </source>
</evidence>
<dbReference type="RefSeq" id="XP_070422175.1">
    <property type="nucleotide sequence ID" value="XM_070566074.1"/>
</dbReference>
<dbReference type="InterPro" id="IPR000276">
    <property type="entry name" value="GPCR_Rhodpsn"/>
</dbReference>
<dbReference type="PANTHER" id="PTHR11334">
    <property type="entry name" value="MAS-RELATED G-PROTEIN COUPLED RECEPTOR"/>
    <property type="match status" value="1"/>
</dbReference>
<evidence type="ECO:0000256" key="5">
    <source>
        <dbReference type="ARBA" id="ARBA00023040"/>
    </source>
</evidence>
<keyword evidence="5" id="KW-0297">G-protein coupled receptor</keyword>
<feature type="transmembrane region" description="Helical" evidence="9">
    <location>
        <begin position="61"/>
        <end position="88"/>
    </location>
</feature>
<reference evidence="12" key="1">
    <citation type="submission" date="2025-08" db="UniProtKB">
        <authorList>
            <consortium name="RefSeq"/>
        </authorList>
    </citation>
    <scope>IDENTIFICATION</scope>
    <source>
        <tissue evidence="12">Blood</tissue>
    </source>
</reference>
<dbReference type="GeneID" id="139074603"/>
<keyword evidence="6 9" id="KW-0472">Membrane</keyword>
<evidence type="ECO:0000256" key="3">
    <source>
        <dbReference type="ARBA" id="ARBA00022692"/>
    </source>
</evidence>